<evidence type="ECO:0000256" key="1">
    <source>
        <dbReference type="SAM" id="Phobius"/>
    </source>
</evidence>
<feature type="transmembrane region" description="Helical" evidence="1">
    <location>
        <begin position="61"/>
        <end position="81"/>
    </location>
</feature>
<sequence>MPFSLTSLRNWLDQALNRAPRRVAFLIHFCSSTLVALLMMTLALAVWYPGDYRRHSGGLDLLLLVGAIDVVLGPTLTAVVFDRRKAWRELARDLAVIAAIQLGALGYGIHTLFEARPVALVFETDRFRVIAANEVRLQELADPQSRYHALPLTGPLLLGTRQPRPGDEQLHALEIALGGYDLGQRPIFWQAYDQSRMEAFNKAQPVHALLEMPGNDRTVLERRLEALGATPSTGRYLSLDAREDGWLIILAPGGKVAGFLRAQLPAEAPRRPPDQRSPASLS</sequence>
<reference evidence="2 3" key="1">
    <citation type="submission" date="2018-02" db="EMBL/GenBank/DDBJ databases">
        <title>Genome sequencing of Solimonas sp. HR-BB.</title>
        <authorList>
            <person name="Lee Y."/>
            <person name="Jeon C.O."/>
        </authorList>
    </citation>
    <scope>NUCLEOTIDE SEQUENCE [LARGE SCALE GENOMIC DNA]</scope>
    <source>
        <strain evidence="2 3">HR-BB</strain>
    </source>
</reference>
<evidence type="ECO:0000313" key="3">
    <source>
        <dbReference type="Proteomes" id="UP000238220"/>
    </source>
</evidence>
<accession>A0A2S5TI51</accession>
<proteinExistence type="predicted"/>
<dbReference type="OrthoDB" id="8613597at2"/>
<keyword evidence="1" id="KW-1133">Transmembrane helix</keyword>
<keyword evidence="3" id="KW-1185">Reference proteome</keyword>
<dbReference type="Proteomes" id="UP000238220">
    <property type="component" value="Unassembled WGS sequence"/>
</dbReference>
<gene>
    <name evidence="2" type="ORF">C3942_07825</name>
</gene>
<dbReference type="AlphaFoldDB" id="A0A2S5TI51"/>
<organism evidence="2 3">
    <name type="scientific">Solimonas fluminis</name>
    <dbReference type="NCBI Taxonomy" id="2086571"/>
    <lineage>
        <taxon>Bacteria</taxon>
        <taxon>Pseudomonadati</taxon>
        <taxon>Pseudomonadota</taxon>
        <taxon>Gammaproteobacteria</taxon>
        <taxon>Nevskiales</taxon>
        <taxon>Nevskiaceae</taxon>
        <taxon>Solimonas</taxon>
    </lineage>
</organism>
<comment type="caution">
    <text evidence="2">The sequence shown here is derived from an EMBL/GenBank/DDBJ whole genome shotgun (WGS) entry which is preliminary data.</text>
</comment>
<feature type="transmembrane region" description="Helical" evidence="1">
    <location>
        <begin position="23"/>
        <end position="49"/>
    </location>
</feature>
<dbReference type="RefSeq" id="WP_104229817.1">
    <property type="nucleotide sequence ID" value="NZ_PSNW01000003.1"/>
</dbReference>
<name>A0A2S5TI51_9GAMM</name>
<protein>
    <submittedName>
        <fullName evidence="2">Pilus assembly protein</fullName>
    </submittedName>
</protein>
<dbReference type="EMBL" id="PSNW01000003">
    <property type="protein sequence ID" value="PPE74660.1"/>
    <property type="molecule type" value="Genomic_DNA"/>
</dbReference>
<keyword evidence="1" id="KW-0812">Transmembrane</keyword>
<evidence type="ECO:0000313" key="2">
    <source>
        <dbReference type="EMBL" id="PPE74660.1"/>
    </source>
</evidence>
<feature type="transmembrane region" description="Helical" evidence="1">
    <location>
        <begin position="93"/>
        <end position="113"/>
    </location>
</feature>
<keyword evidence="1" id="KW-0472">Membrane</keyword>